<feature type="domain" description="Enolase C-terminal TIM barrel" evidence="13">
    <location>
        <begin position="143"/>
        <end position="429"/>
    </location>
</feature>
<protein>
    <recommendedName>
        <fullName evidence="4 9">Enolase</fullName>
        <ecNumber evidence="3 9">4.2.1.11</ecNumber>
    </recommendedName>
    <alternativeName>
        <fullName evidence="9">2-phospho-D-glycerate hydro-lyase</fullName>
    </alternativeName>
    <alternativeName>
        <fullName evidence="9">2-phosphoglycerate dehydratase</fullName>
    </alternativeName>
</protein>
<evidence type="ECO:0000256" key="8">
    <source>
        <dbReference type="ARBA" id="ARBA00023239"/>
    </source>
</evidence>
<dbReference type="EMBL" id="MHWW01000005">
    <property type="protein sequence ID" value="OHB15872.1"/>
    <property type="molecule type" value="Genomic_DNA"/>
</dbReference>
<dbReference type="GO" id="GO:0004634">
    <property type="term" value="F:phosphopyruvate hydratase activity"/>
    <property type="evidence" value="ECO:0007669"/>
    <property type="project" value="UniProtKB-UniRule"/>
</dbReference>
<comment type="subcellular location">
    <subcellularLocation>
        <location evidence="9">Cytoplasm</location>
    </subcellularLocation>
    <subcellularLocation>
        <location evidence="9">Secreted</location>
    </subcellularLocation>
    <subcellularLocation>
        <location evidence="9">Cell surface</location>
    </subcellularLocation>
    <text evidence="9">Fractions of enolase are present in both the cytoplasm and on the cell surface.</text>
</comment>
<feature type="binding site" evidence="11">
    <location>
        <position position="318"/>
    </location>
    <ligand>
        <name>substrate</name>
    </ligand>
</feature>
<comment type="pathway">
    <text evidence="1 9">Carbohydrate degradation; glycolysis; pyruvate from D-glyceraldehyde 3-phosphate: step 4/5.</text>
</comment>
<evidence type="ECO:0000259" key="14">
    <source>
        <dbReference type="SMART" id="SM01193"/>
    </source>
</evidence>
<feature type="binding site" evidence="9 12">
    <location>
        <position position="247"/>
    </location>
    <ligand>
        <name>Mg(2+)</name>
        <dbReference type="ChEBI" id="CHEBI:18420"/>
    </ligand>
</feature>
<keyword evidence="9" id="KW-0963">Cytoplasm</keyword>
<keyword evidence="6 9" id="KW-0460">Magnesium</keyword>
<dbReference type="PRINTS" id="PR00148">
    <property type="entry name" value="ENOLASE"/>
</dbReference>
<dbReference type="Gene3D" id="3.30.390.10">
    <property type="entry name" value="Enolase-like, N-terminal domain"/>
    <property type="match status" value="1"/>
</dbReference>
<evidence type="ECO:0000256" key="10">
    <source>
        <dbReference type="PIRSR" id="PIRSR001400-1"/>
    </source>
</evidence>
<dbReference type="Gene3D" id="3.20.20.120">
    <property type="entry name" value="Enolase-like C-terminal domain"/>
    <property type="match status" value="1"/>
</dbReference>
<evidence type="ECO:0000256" key="6">
    <source>
        <dbReference type="ARBA" id="ARBA00022842"/>
    </source>
</evidence>
<dbReference type="InterPro" id="IPR020809">
    <property type="entry name" value="Enolase_CS"/>
</dbReference>
<dbReference type="PANTHER" id="PTHR11902">
    <property type="entry name" value="ENOLASE"/>
    <property type="match status" value="1"/>
</dbReference>
<dbReference type="UniPathway" id="UPA00109">
    <property type="reaction ID" value="UER00187"/>
</dbReference>
<comment type="catalytic activity">
    <reaction evidence="9">
        <text>(2R)-2-phosphoglycerate = phosphoenolpyruvate + H2O</text>
        <dbReference type="Rhea" id="RHEA:10164"/>
        <dbReference type="ChEBI" id="CHEBI:15377"/>
        <dbReference type="ChEBI" id="CHEBI:58289"/>
        <dbReference type="ChEBI" id="CHEBI:58702"/>
        <dbReference type="EC" id="4.2.1.11"/>
    </reaction>
</comment>
<evidence type="ECO:0000256" key="9">
    <source>
        <dbReference type="HAMAP-Rule" id="MF_00318"/>
    </source>
</evidence>
<feature type="binding site" evidence="9 12">
    <location>
        <position position="292"/>
    </location>
    <ligand>
        <name>Mg(2+)</name>
        <dbReference type="ChEBI" id="CHEBI:18420"/>
    </ligand>
</feature>
<dbReference type="Pfam" id="PF03952">
    <property type="entry name" value="Enolase_N"/>
    <property type="match status" value="1"/>
</dbReference>
<feature type="binding site" evidence="9">
    <location>
        <position position="167"/>
    </location>
    <ligand>
        <name>(2R)-2-phosphoglycerate</name>
        <dbReference type="ChEBI" id="CHEBI:58289"/>
    </ligand>
</feature>
<feature type="binding site" evidence="9 12">
    <location>
        <position position="318"/>
    </location>
    <ligand>
        <name>Mg(2+)</name>
        <dbReference type="ChEBI" id="CHEBI:18420"/>
    </ligand>
</feature>
<dbReference type="InterPro" id="IPR029017">
    <property type="entry name" value="Enolase-like_N"/>
</dbReference>
<evidence type="ECO:0000256" key="1">
    <source>
        <dbReference type="ARBA" id="ARBA00005031"/>
    </source>
</evidence>
<comment type="caution">
    <text evidence="15">The sequence shown here is derived from an EMBL/GenBank/DDBJ whole genome shotgun (WGS) entry which is preliminary data.</text>
</comment>
<dbReference type="PROSITE" id="PS00164">
    <property type="entry name" value="ENOLASE"/>
    <property type="match status" value="1"/>
</dbReference>
<accession>A0A1G2V2M1</accession>
<evidence type="ECO:0000259" key="13">
    <source>
        <dbReference type="SMART" id="SM01192"/>
    </source>
</evidence>
<dbReference type="SFLD" id="SFLDS00001">
    <property type="entry name" value="Enolase"/>
    <property type="match status" value="1"/>
</dbReference>
<feature type="binding site" evidence="9">
    <location>
        <position position="343"/>
    </location>
    <ligand>
        <name>(2R)-2-phosphoglycerate</name>
        <dbReference type="ChEBI" id="CHEBI:58289"/>
    </ligand>
</feature>
<feature type="active site" description="Proton acceptor" evidence="9 10">
    <location>
        <position position="343"/>
    </location>
</feature>
<dbReference type="SMART" id="SM01193">
    <property type="entry name" value="Enolase_N"/>
    <property type="match status" value="1"/>
</dbReference>
<dbReference type="PIRSF" id="PIRSF001400">
    <property type="entry name" value="Enolase"/>
    <property type="match status" value="1"/>
</dbReference>
<comment type="similarity">
    <text evidence="2 9">Belongs to the enolase family.</text>
</comment>
<keyword evidence="9 12" id="KW-0479">Metal-binding</keyword>
<proteinExistence type="inferred from homology"/>
<dbReference type="AlphaFoldDB" id="A0A1G2V2M1"/>
<feature type="binding site" evidence="11">
    <location>
        <position position="159"/>
    </location>
    <ligand>
        <name>substrate</name>
    </ligand>
</feature>
<evidence type="ECO:0000313" key="15">
    <source>
        <dbReference type="EMBL" id="OHB15872.1"/>
    </source>
</evidence>
<feature type="binding site" evidence="11">
    <location>
        <position position="394"/>
    </location>
    <ligand>
        <name>substrate</name>
    </ligand>
</feature>
<dbReference type="InterPro" id="IPR036849">
    <property type="entry name" value="Enolase-like_C_sf"/>
</dbReference>
<comment type="cofactor">
    <cofactor evidence="12">
        <name>Mg(2+)</name>
        <dbReference type="ChEBI" id="CHEBI:18420"/>
    </cofactor>
    <text evidence="12">Mg(2+) is required for catalysis and for stabilizing the dimer.</text>
</comment>
<evidence type="ECO:0000256" key="2">
    <source>
        <dbReference type="ARBA" id="ARBA00009604"/>
    </source>
</evidence>
<dbReference type="SUPFAM" id="SSF54826">
    <property type="entry name" value="Enolase N-terminal domain-like"/>
    <property type="match status" value="1"/>
</dbReference>
<name>A0A1G2V2M1_9BACT</name>
<keyword evidence="7 9" id="KW-0324">Glycolysis</keyword>
<evidence type="ECO:0000256" key="12">
    <source>
        <dbReference type="PIRSR" id="PIRSR001400-3"/>
    </source>
</evidence>
<evidence type="ECO:0000313" key="16">
    <source>
        <dbReference type="Proteomes" id="UP000177697"/>
    </source>
</evidence>
<evidence type="ECO:0000256" key="5">
    <source>
        <dbReference type="ARBA" id="ARBA00022525"/>
    </source>
</evidence>
<dbReference type="HAMAP" id="MF_00318">
    <property type="entry name" value="Enolase"/>
    <property type="match status" value="1"/>
</dbReference>
<feature type="binding site" evidence="11">
    <location>
        <begin position="370"/>
        <end position="373"/>
    </location>
    <ligand>
        <name>substrate</name>
    </ligand>
</feature>
<feature type="active site" description="Proton donor" evidence="9 10">
    <location>
        <position position="209"/>
    </location>
</feature>
<dbReference type="EC" id="4.2.1.11" evidence="3 9"/>
<feature type="binding site" evidence="11">
    <location>
        <position position="168"/>
    </location>
    <ligand>
        <name>substrate</name>
    </ligand>
</feature>
<feature type="binding site" evidence="9">
    <location>
        <position position="372"/>
    </location>
    <ligand>
        <name>(2R)-2-phosphoglycerate</name>
        <dbReference type="ChEBI" id="CHEBI:58289"/>
    </ligand>
</feature>
<comment type="cofactor">
    <cofactor evidence="9">
        <name>Mg(2+)</name>
        <dbReference type="ChEBI" id="CHEBI:18420"/>
    </cofactor>
    <text evidence="9">Binds a second Mg(2+) ion via substrate during catalysis.</text>
</comment>
<evidence type="ECO:0000256" key="3">
    <source>
        <dbReference type="ARBA" id="ARBA00012058"/>
    </source>
</evidence>
<keyword evidence="5 9" id="KW-0964">Secreted</keyword>
<reference evidence="15 16" key="1">
    <citation type="journal article" date="2016" name="Nat. Commun.">
        <title>Thousands of microbial genomes shed light on interconnected biogeochemical processes in an aquifer system.</title>
        <authorList>
            <person name="Anantharaman K."/>
            <person name="Brown C.T."/>
            <person name="Hug L.A."/>
            <person name="Sharon I."/>
            <person name="Castelle C.J."/>
            <person name="Probst A.J."/>
            <person name="Thomas B.C."/>
            <person name="Singh A."/>
            <person name="Wilkins M.J."/>
            <person name="Karaoz U."/>
            <person name="Brodie E.L."/>
            <person name="Williams K.H."/>
            <person name="Hubbard S.S."/>
            <person name="Banfield J.F."/>
        </authorList>
    </citation>
    <scope>NUCLEOTIDE SEQUENCE [LARGE SCALE GENOMIC DNA]</scope>
</reference>
<dbReference type="GO" id="GO:0005576">
    <property type="term" value="C:extracellular region"/>
    <property type="evidence" value="ECO:0007669"/>
    <property type="project" value="UniProtKB-SubCell"/>
</dbReference>
<dbReference type="GO" id="GO:0000015">
    <property type="term" value="C:phosphopyruvate hydratase complex"/>
    <property type="evidence" value="ECO:0007669"/>
    <property type="project" value="InterPro"/>
</dbReference>
<feature type="domain" description="Enolase N-terminal" evidence="14">
    <location>
        <begin position="4"/>
        <end position="134"/>
    </location>
</feature>
<dbReference type="GO" id="GO:0006096">
    <property type="term" value="P:glycolytic process"/>
    <property type="evidence" value="ECO:0007669"/>
    <property type="project" value="UniProtKB-UniRule"/>
</dbReference>
<evidence type="ECO:0000256" key="11">
    <source>
        <dbReference type="PIRSR" id="PIRSR001400-2"/>
    </source>
</evidence>
<dbReference type="SFLD" id="SFLDF00002">
    <property type="entry name" value="enolase"/>
    <property type="match status" value="1"/>
</dbReference>
<gene>
    <name evidence="9" type="primary">eno</name>
    <name evidence="15" type="ORF">A2431_00875</name>
</gene>
<evidence type="ECO:0000256" key="4">
    <source>
        <dbReference type="ARBA" id="ARBA00017068"/>
    </source>
</evidence>
<dbReference type="Pfam" id="PF00113">
    <property type="entry name" value="Enolase_C"/>
    <property type="match status" value="1"/>
</dbReference>
<organism evidence="15 16">
    <name type="scientific">Candidatus Zambryskibacteria bacterium RIFOXYC1_FULL_39_10</name>
    <dbReference type="NCBI Taxonomy" id="1802779"/>
    <lineage>
        <taxon>Bacteria</taxon>
        <taxon>Candidatus Zambryskiibacteriota</taxon>
    </lineage>
</organism>
<keyword evidence="8 9" id="KW-0456">Lyase</keyword>
<dbReference type="GO" id="GO:0009986">
    <property type="term" value="C:cell surface"/>
    <property type="evidence" value="ECO:0007669"/>
    <property type="project" value="UniProtKB-SubCell"/>
</dbReference>
<dbReference type="InterPro" id="IPR020811">
    <property type="entry name" value="Enolase_N"/>
</dbReference>
<dbReference type="GO" id="GO:0000287">
    <property type="term" value="F:magnesium ion binding"/>
    <property type="evidence" value="ECO:0007669"/>
    <property type="project" value="UniProtKB-UniRule"/>
</dbReference>
<evidence type="ECO:0000256" key="7">
    <source>
        <dbReference type="ARBA" id="ARBA00023152"/>
    </source>
</evidence>
<dbReference type="InterPro" id="IPR020810">
    <property type="entry name" value="Enolase_C"/>
</dbReference>
<dbReference type="SFLD" id="SFLDG00178">
    <property type="entry name" value="enolase"/>
    <property type="match status" value="1"/>
</dbReference>
<comment type="function">
    <text evidence="9">Catalyzes the reversible conversion of 2-phosphoglycerate (2-PG) into phosphoenolpyruvate (PEP). It is essential for the degradation of carbohydrates via glycolysis.</text>
</comment>
<dbReference type="FunFam" id="3.30.390.10:FF:000001">
    <property type="entry name" value="Enolase"/>
    <property type="match status" value="1"/>
</dbReference>
<dbReference type="CDD" id="cd03313">
    <property type="entry name" value="enolase"/>
    <property type="match status" value="1"/>
</dbReference>
<dbReference type="NCBIfam" id="TIGR01060">
    <property type="entry name" value="eno"/>
    <property type="match status" value="1"/>
</dbReference>
<dbReference type="SUPFAM" id="SSF51604">
    <property type="entry name" value="Enolase C-terminal domain-like"/>
    <property type="match status" value="1"/>
</dbReference>
<feature type="binding site" evidence="9">
    <location>
        <position position="394"/>
    </location>
    <ligand>
        <name>(2R)-2-phosphoglycerate</name>
        <dbReference type="ChEBI" id="CHEBI:58289"/>
    </ligand>
</feature>
<sequence length="429" mass="46267">MYKIEKVLAREILDSRGNPTVEADVILEGGHTGTAAVPSGASTGSNEALELRDGDMERYGGKGVLKAVLNVNTKIADVLIGMDASNQNEIDARMIELDGTENKGNLGANAILAVSLATAKAVAGAKNIPLFEHIRSFAKNPKEISLPIPLCNIINGGRHASGSSDIQEFMIAPIGAKSFGEAMQILHDIFNSLRLVVESKGYETNLGDEGGFAPHLKGGNREALELISEAIGKTNYKPGSDIYFALDVAASEFYDDTTQKYKFATENKEFNSDELIEYYKNLIKEFPIFSIEDGLAEDDWDGWDKMTSELQGLQLVGDDLLVTNIKFLEKAIAKGAGNAILIKPNQIGTLSETISAVDLAHSVGWNTIISHRSGETMDSTIAHIAVGLGTGQIKTGSVSKPERMAKYDELLQIEKMLGEKATYAGHLFN</sequence>
<dbReference type="InterPro" id="IPR000941">
    <property type="entry name" value="Enolase"/>
</dbReference>
<dbReference type="PANTHER" id="PTHR11902:SF1">
    <property type="entry name" value="ENOLASE"/>
    <property type="match status" value="1"/>
</dbReference>
<dbReference type="SMART" id="SM01192">
    <property type="entry name" value="Enolase_C"/>
    <property type="match status" value="1"/>
</dbReference>
<dbReference type="Proteomes" id="UP000177697">
    <property type="component" value="Unassembled WGS sequence"/>
</dbReference>
<feature type="binding site" evidence="9">
    <location>
        <position position="373"/>
    </location>
    <ligand>
        <name>(2R)-2-phosphoglycerate</name>
        <dbReference type="ChEBI" id="CHEBI:58289"/>
    </ligand>
</feature>
<feature type="binding site" evidence="11">
    <location>
        <position position="292"/>
    </location>
    <ligand>
        <name>substrate</name>
    </ligand>
</feature>
<keyword evidence="15" id="KW-0670">Pyruvate</keyword>